<feature type="compositionally biased region" description="Basic and acidic residues" evidence="1">
    <location>
        <begin position="163"/>
        <end position="177"/>
    </location>
</feature>
<dbReference type="EMBL" id="JAEAOA010000686">
    <property type="protein sequence ID" value="KAK3612355.1"/>
    <property type="molecule type" value="Genomic_DNA"/>
</dbReference>
<accession>A0AAE0TML0</accession>
<evidence type="ECO:0000256" key="1">
    <source>
        <dbReference type="SAM" id="MobiDB-lite"/>
    </source>
</evidence>
<keyword evidence="2" id="KW-0812">Transmembrane</keyword>
<name>A0AAE0TML0_9BIVA</name>
<comment type="caution">
    <text evidence="3">The sequence shown here is derived from an EMBL/GenBank/DDBJ whole genome shotgun (WGS) entry which is preliminary data.</text>
</comment>
<keyword evidence="4" id="KW-1185">Reference proteome</keyword>
<sequence length="226" mass="26081">MAVTSTPTYRFDRGSSNTVSPYITLGILIAGVVGGLVIVIAVILFCKYCVKKKDRIRRDQSTDREQYSDRHFKPFQRYETINSDIFSEFSTGSLEGIPVSPGRRRLDSRSHEKTPDLDKPTEKTTLRTDFDKFSYQEVDENVEVKDVEGEEDEEEERAEEEQDKSKDVETDRRRVSFDLDNLPPTTSNYLRKGRRSAKTAEWKSNFDIHPNQPTIKLQSACPWTEL</sequence>
<feature type="transmembrane region" description="Helical" evidence="2">
    <location>
        <begin position="22"/>
        <end position="50"/>
    </location>
</feature>
<organism evidence="3 4">
    <name type="scientific">Potamilus streckersoni</name>
    <dbReference type="NCBI Taxonomy" id="2493646"/>
    <lineage>
        <taxon>Eukaryota</taxon>
        <taxon>Metazoa</taxon>
        <taxon>Spiralia</taxon>
        <taxon>Lophotrochozoa</taxon>
        <taxon>Mollusca</taxon>
        <taxon>Bivalvia</taxon>
        <taxon>Autobranchia</taxon>
        <taxon>Heteroconchia</taxon>
        <taxon>Palaeoheterodonta</taxon>
        <taxon>Unionida</taxon>
        <taxon>Unionoidea</taxon>
        <taxon>Unionidae</taxon>
        <taxon>Ambleminae</taxon>
        <taxon>Lampsilini</taxon>
        <taxon>Potamilus</taxon>
    </lineage>
</organism>
<protein>
    <submittedName>
        <fullName evidence="3">Uncharacterized protein</fullName>
    </submittedName>
</protein>
<dbReference type="Proteomes" id="UP001195483">
    <property type="component" value="Unassembled WGS sequence"/>
</dbReference>
<proteinExistence type="predicted"/>
<dbReference type="AlphaFoldDB" id="A0AAE0TML0"/>
<feature type="region of interest" description="Disordered" evidence="1">
    <location>
        <begin position="96"/>
        <end position="130"/>
    </location>
</feature>
<feature type="compositionally biased region" description="Acidic residues" evidence="1">
    <location>
        <begin position="148"/>
        <end position="162"/>
    </location>
</feature>
<keyword evidence="2" id="KW-1133">Transmembrane helix</keyword>
<evidence type="ECO:0000313" key="4">
    <source>
        <dbReference type="Proteomes" id="UP001195483"/>
    </source>
</evidence>
<feature type="region of interest" description="Disordered" evidence="1">
    <location>
        <begin position="145"/>
        <end position="196"/>
    </location>
</feature>
<gene>
    <name evidence="3" type="ORF">CHS0354_011074</name>
</gene>
<keyword evidence="2" id="KW-0472">Membrane</keyword>
<reference evidence="3" key="2">
    <citation type="journal article" date="2021" name="Genome Biol. Evol.">
        <title>Developing a high-quality reference genome for a parasitic bivalve with doubly uniparental inheritance (Bivalvia: Unionida).</title>
        <authorList>
            <person name="Smith C.H."/>
        </authorList>
    </citation>
    <scope>NUCLEOTIDE SEQUENCE</scope>
    <source>
        <strain evidence="3">CHS0354</strain>
        <tissue evidence="3">Mantle</tissue>
    </source>
</reference>
<feature type="compositionally biased region" description="Basic and acidic residues" evidence="1">
    <location>
        <begin position="104"/>
        <end position="130"/>
    </location>
</feature>
<evidence type="ECO:0000313" key="3">
    <source>
        <dbReference type="EMBL" id="KAK3612355.1"/>
    </source>
</evidence>
<reference evidence="3" key="1">
    <citation type="journal article" date="2021" name="Genome Biol. Evol.">
        <title>A High-Quality Reference Genome for a Parasitic Bivalve with Doubly Uniparental Inheritance (Bivalvia: Unionida).</title>
        <authorList>
            <person name="Smith C.H."/>
        </authorList>
    </citation>
    <scope>NUCLEOTIDE SEQUENCE</scope>
    <source>
        <strain evidence="3">CHS0354</strain>
    </source>
</reference>
<reference evidence="3" key="3">
    <citation type="submission" date="2023-05" db="EMBL/GenBank/DDBJ databases">
        <authorList>
            <person name="Smith C.H."/>
        </authorList>
    </citation>
    <scope>NUCLEOTIDE SEQUENCE</scope>
    <source>
        <strain evidence="3">CHS0354</strain>
        <tissue evidence="3">Mantle</tissue>
    </source>
</reference>
<evidence type="ECO:0000256" key="2">
    <source>
        <dbReference type="SAM" id="Phobius"/>
    </source>
</evidence>